<dbReference type="EMBL" id="CVQV01000045">
    <property type="protein sequence ID" value="CRK76804.1"/>
    <property type="molecule type" value="Genomic_DNA"/>
</dbReference>
<dbReference type="RefSeq" id="WP_048600187.1">
    <property type="nucleotide sequence ID" value="NZ_CVPC01000045.1"/>
</dbReference>
<sequence length="77" mass="8600">MSEPNKDLTTELKLFELYGLRKVVAAAKTSKTPKVEFVPLAETVLTATQARAFAARWPTLTADEQTQICTMLEQHYG</sequence>
<accession>A0A0U1NPU5</accession>
<dbReference type="STRING" id="282199.GCA_001049735_02871"/>
<reference evidence="1 2" key="1">
    <citation type="submission" date="2015-04" db="EMBL/GenBank/DDBJ databases">
        <authorList>
            <person name="Syromyatnikov M.Y."/>
            <person name="Popov V.N."/>
        </authorList>
    </citation>
    <scope>NUCLEOTIDE SEQUENCE [LARGE SCALE GENOMIC DNA]</scope>
    <source>
        <strain evidence="1 2">CECT 5292</strain>
    </source>
</reference>
<protein>
    <submittedName>
        <fullName evidence="1">Uncharacterized protein</fullName>
    </submittedName>
</protein>
<name>A0A0U1NPU5_9RHOB</name>
<keyword evidence="2" id="KW-1185">Reference proteome</keyword>
<dbReference type="OrthoDB" id="7868666at2"/>
<dbReference type="AlphaFoldDB" id="A0A0U1NPU5"/>
<evidence type="ECO:0000313" key="1">
    <source>
        <dbReference type="EMBL" id="CRK76804.1"/>
    </source>
</evidence>
<dbReference type="Proteomes" id="UP000048949">
    <property type="component" value="Unassembled WGS sequence"/>
</dbReference>
<proteinExistence type="predicted"/>
<evidence type="ECO:0000313" key="2">
    <source>
        <dbReference type="Proteomes" id="UP000048949"/>
    </source>
</evidence>
<organism evidence="1 2">
    <name type="scientific">Nereida ignava</name>
    <dbReference type="NCBI Taxonomy" id="282199"/>
    <lineage>
        <taxon>Bacteria</taxon>
        <taxon>Pseudomonadati</taxon>
        <taxon>Pseudomonadota</taxon>
        <taxon>Alphaproteobacteria</taxon>
        <taxon>Rhodobacterales</taxon>
        <taxon>Roseobacteraceae</taxon>
        <taxon>Nereida</taxon>
    </lineage>
</organism>
<gene>
    <name evidence="1" type="ORF">NIG5292_02872</name>
</gene>